<evidence type="ECO:0000256" key="1">
    <source>
        <dbReference type="ARBA" id="ARBA00010688"/>
    </source>
</evidence>
<dbReference type="PANTHER" id="PTHR43085:SF57">
    <property type="entry name" value="CARBOHYDRATE KINASE PFKB DOMAIN-CONTAINING PROTEIN"/>
    <property type="match status" value="1"/>
</dbReference>
<gene>
    <name evidence="5" type="ORF">D0Y96_13410</name>
</gene>
<accession>A0A372IN44</accession>
<evidence type="ECO:0000256" key="3">
    <source>
        <dbReference type="ARBA" id="ARBA00022777"/>
    </source>
</evidence>
<proteinExistence type="inferred from homology"/>
<comment type="caution">
    <text evidence="5">The sequence shown here is derived from an EMBL/GenBank/DDBJ whole genome shotgun (WGS) entry which is preliminary data.</text>
</comment>
<dbReference type="InterPro" id="IPR050306">
    <property type="entry name" value="PfkB_Carbo_kinase"/>
</dbReference>
<evidence type="ECO:0000256" key="2">
    <source>
        <dbReference type="ARBA" id="ARBA00022679"/>
    </source>
</evidence>
<comment type="similarity">
    <text evidence="1">Belongs to the carbohydrate kinase PfkB family.</text>
</comment>
<dbReference type="Pfam" id="PF00294">
    <property type="entry name" value="PfkB"/>
    <property type="match status" value="1"/>
</dbReference>
<reference evidence="5 6" key="1">
    <citation type="submission" date="2018-08" db="EMBL/GenBank/DDBJ databases">
        <title>Acidipila sp. 4G-K13, an acidobacterium isolated from forest soil.</title>
        <authorList>
            <person name="Gao Z.-H."/>
            <person name="Qiu L.-H."/>
        </authorList>
    </citation>
    <scope>NUCLEOTIDE SEQUENCE [LARGE SCALE GENOMIC DNA]</scope>
    <source>
        <strain evidence="5 6">4G-K13</strain>
    </source>
</reference>
<dbReference type="InterPro" id="IPR011611">
    <property type="entry name" value="PfkB_dom"/>
</dbReference>
<evidence type="ECO:0000313" key="5">
    <source>
        <dbReference type="EMBL" id="RFU16380.1"/>
    </source>
</evidence>
<dbReference type="AlphaFoldDB" id="A0A372IN44"/>
<name>A0A372IN44_9BACT</name>
<keyword evidence="3 5" id="KW-0418">Kinase</keyword>
<dbReference type="EMBL" id="QVQT01000004">
    <property type="protein sequence ID" value="RFU16380.1"/>
    <property type="molecule type" value="Genomic_DNA"/>
</dbReference>
<keyword evidence="2" id="KW-0808">Transferase</keyword>
<evidence type="ECO:0000313" key="6">
    <source>
        <dbReference type="Proteomes" id="UP000264702"/>
    </source>
</evidence>
<sequence length="369" mass="40860">MKTKKQARRLVSSGFIALDIVLGLEDPQTPRFYTGGTTGNVTAALSYLGWTTTPISRLAEDEAGEFVKADLKRWGSDTKYLTGNSPCPTPIVVEKIFLGKDGAPKHRFLWTCPDCGAYLPSYRPVLTETVESLRASMEKACVFFTDRVSRSTLVLAEHFKKNDAVVVFEPSGVGDPAQFVEMLQLCDVLKYSDQRAKGFSDLLSDNKAFLEIQTLGAEGLRFQLRGQRRMKSWAALSSYDVDVKDTAGAGDWTTVGLIHRLFSEGRQSLKSLTRAQVAEALQYGQALAALNCQFEGARGAMYQLPQSLFFEKLKGLMLKKSASYLSDKSEEVRVGRLIPTKVCPSCTESRADWSVESREESINKLVSSR</sequence>
<keyword evidence="6" id="KW-1185">Reference proteome</keyword>
<dbReference type="OrthoDB" id="9813569at2"/>
<feature type="domain" description="Carbohydrate kinase PfkB" evidence="4">
    <location>
        <begin position="27"/>
        <end position="299"/>
    </location>
</feature>
<dbReference type="PANTHER" id="PTHR43085">
    <property type="entry name" value="HEXOKINASE FAMILY MEMBER"/>
    <property type="match status" value="1"/>
</dbReference>
<dbReference type="InterPro" id="IPR029056">
    <property type="entry name" value="Ribokinase-like"/>
</dbReference>
<dbReference type="Gene3D" id="3.40.1190.20">
    <property type="match status" value="1"/>
</dbReference>
<organism evidence="5 6">
    <name type="scientific">Paracidobacterium acidisoli</name>
    <dbReference type="NCBI Taxonomy" id="2303751"/>
    <lineage>
        <taxon>Bacteria</taxon>
        <taxon>Pseudomonadati</taxon>
        <taxon>Acidobacteriota</taxon>
        <taxon>Terriglobia</taxon>
        <taxon>Terriglobales</taxon>
        <taxon>Acidobacteriaceae</taxon>
        <taxon>Paracidobacterium</taxon>
    </lineage>
</organism>
<protein>
    <submittedName>
        <fullName evidence="5">Carbohydrate kinase</fullName>
    </submittedName>
</protein>
<dbReference type="GO" id="GO:0016301">
    <property type="term" value="F:kinase activity"/>
    <property type="evidence" value="ECO:0007669"/>
    <property type="project" value="UniProtKB-KW"/>
</dbReference>
<dbReference type="Proteomes" id="UP000264702">
    <property type="component" value="Unassembled WGS sequence"/>
</dbReference>
<dbReference type="RefSeq" id="WP_117300683.1">
    <property type="nucleotide sequence ID" value="NZ_QVQT02000004.1"/>
</dbReference>
<dbReference type="SUPFAM" id="SSF53613">
    <property type="entry name" value="Ribokinase-like"/>
    <property type="match status" value="1"/>
</dbReference>
<evidence type="ECO:0000259" key="4">
    <source>
        <dbReference type="Pfam" id="PF00294"/>
    </source>
</evidence>